<dbReference type="InterPro" id="IPR053210">
    <property type="entry name" value="ANKRD12"/>
</dbReference>
<dbReference type="PANTHER" id="PTHR24149:SF14">
    <property type="entry name" value="ANKYRIN REPEAT DOMAIN 12"/>
    <property type="match status" value="1"/>
</dbReference>
<reference evidence="2" key="1">
    <citation type="submission" date="2014-05" db="EMBL/GenBank/DDBJ databases">
        <authorList>
            <person name="Chronopoulou M."/>
        </authorList>
    </citation>
    <scope>NUCLEOTIDE SEQUENCE</scope>
    <source>
        <tissue evidence="2">Whole organism</tissue>
    </source>
</reference>
<dbReference type="OrthoDB" id="5806726at2759"/>
<evidence type="ECO:0000256" key="1">
    <source>
        <dbReference type="SAM" id="MobiDB-lite"/>
    </source>
</evidence>
<feature type="compositionally biased region" description="Polar residues" evidence="1">
    <location>
        <begin position="149"/>
        <end position="161"/>
    </location>
</feature>
<dbReference type="EMBL" id="HACA01010623">
    <property type="protein sequence ID" value="CDW27984.1"/>
    <property type="molecule type" value="Transcribed_RNA"/>
</dbReference>
<feature type="compositionally biased region" description="Low complexity" evidence="1">
    <location>
        <begin position="300"/>
        <end position="316"/>
    </location>
</feature>
<protein>
    <recommendedName>
        <fullName evidence="3">Ankyrin repeat domain-containing protein 12</fullName>
    </recommendedName>
</protein>
<name>A0A0K2TPQ5_LEPSM</name>
<dbReference type="PANTHER" id="PTHR24149">
    <property type="entry name" value="ANKYRIN REPEAT DOMAIN-CONTAINING PROTEIN 12"/>
    <property type="match status" value="1"/>
</dbReference>
<evidence type="ECO:0000313" key="2">
    <source>
        <dbReference type="EMBL" id="CDW27984.1"/>
    </source>
</evidence>
<organism evidence="2">
    <name type="scientific">Lepeophtheirus salmonis</name>
    <name type="common">Salmon louse</name>
    <name type="synonym">Caligus salmonis</name>
    <dbReference type="NCBI Taxonomy" id="72036"/>
    <lineage>
        <taxon>Eukaryota</taxon>
        <taxon>Metazoa</taxon>
        <taxon>Ecdysozoa</taxon>
        <taxon>Arthropoda</taxon>
        <taxon>Crustacea</taxon>
        <taxon>Multicrustacea</taxon>
        <taxon>Hexanauplia</taxon>
        <taxon>Copepoda</taxon>
        <taxon>Siphonostomatoida</taxon>
        <taxon>Caligidae</taxon>
        <taxon>Lepeophtheirus</taxon>
    </lineage>
</organism>
<sequence length="633" mass="70076">MKKALVSKSANLTSCSDKFVNPSSRVTVRLQPPLEPSNPSIKTRLTYGMEDTHAQSTSSTTTAAPKEDIYEFKSSSKEATPVRSSQSPEPKHEAENKVTEDKPDKRPLDEGLEEDPKRKKQKKDELSKGRGSRGSSMEKGPICPKTAKTRVSNNEQQSQAMSGSPKKPESDSDDDNSKKSTDSSGLKVPPLKIVLSAGNNSGNATPPSSGVENNSRNETPTISNSINQNPSTSGIENNSKKLSASLGRYVNKEDNNSFSNNEEGRSEEANDGDSGGTNEKGGRMTRSKAHQGTPGPDGFGDSQGASSSSDQTATDSSDNRDHKNPSSDYSFKKRKLRSQVEDNVNSNSSSIFTRGGNGGNNGSSNGNGCSNLNGNNSNGGNPNGNLGCGGNGNNSAIEPMNDIEKYLHIRKQIEQRRKNLFPVQPKPPQGFKDYLMNRKSYLLQENASERLRQIPLIQPPPSLEGAMVELFKEQEEARRKLRMKHVVEKEKLVLSVEQEILRVHGRAARALANQSLPYSLCTILRDEEIYTPIDPQQEEKNRDIRSRYNGRLFLSWLQDVDDKWERIKEQMVLRHHNEAESLNAVQKMDWEWKLKEISDNPSSFNDSIKPQIDDLLIPMVHVSDEFDLTDCRN</sequence>
<dbReference type="AlphaFoldDB" id="A0A0K2TPQ5"/>
<feature type="compositionally biased region" description="Basic and acidic residues" evidence="1">
    <location>
        <begin position="166"/>
        <end position="181"/>
    </location>
</feature>
<feature type="compositionally biased region" description="Low complexity" evidence="1">
    <location>
        <begin position="54"/>
        <end position="64"/>
    </location>
</feature>
<evidence type="ECO:0008006" key="3">
    <source>
        <dbReference type="Google" id="ProtNLM"/>
    </source>
</evidence>
<feature type="region of interest" description="Disordered" evidence="1">
    <location>
        <begin position="26"/>
        <end position="359"/>
    </location>
</feature>
<feature type="compositionally biased region" description="Polar residues" evidence="1">
    <location>
        <begin position="341"/>
        <end position="352"/>
    </location>
</feature>
<dbReference type="GO" id="GO:0005654">
    <property type="term" value="C:nucleoplasm"/>
    <property type="evidence" value="ECO:0007669"/>
    <property type="project" value="TreeGrafter"/>
</dbReference>
<feature type="compositionally biased region" description="Basic and acidic residues" evidence="1">
    <location>
        <begin position="89"/>
        <end position="128"/>
    </location>
</feature>
<proteinExistence type="predicted"/>
<feature type="compositionally biased region" description="Polar residues" evidence="1">
    <location>
        <begin position="197"/>
        <end position="242"/>
    </location>
</feature>
<feature type="compositionally biased region" description="Basic and acidic residues" evidence="1">
    <location>
        <begin position="65"/>
        <end position="76"/>
    </location>
</feature>
<accession>A0A0K2TPQ5</accession>